<evidence type="ECO:0000256" key="6">
    <source>
        <dbReference type="ARBA" id="ARBA00023069"/>
    </source>
</evidence>
<feature type="domain" description="Dynein regulatory complex subunit 7 MORN" evidence="8">
    <location>
        <begin position="275"/>
        <end position="354"/>
    </location>
</feature>
<evidence type="ECO:0000256" key="5">
    <source>
        <dbReference type="ARBA" id="ARBA00023054"/>
    </source>
</evidence>
<dbReference type="Pfam" id="PF24667">
    <property type="entry name" value="MORN_DRC7"/>
    <property type="match status" value="1"/>
</dbReference>
<organism evidence="9 10">
    <name type="scientific">Lucilia cuprina</name>
    <name type="common">Green bottle fly</name>
    <name type="synonym">Australian sheep blowfly</name>
    <dbReference type="NCBI Taxonomy" id="7375"/>
    <lineage>
        <taxon>Eukaryota</taxon>
        <taxon>Metazoa</taxon>
        <taxon>Ecdysozoa</taxon>
        <taxon>Arthropoda</taxon>
        <taxon>Hexapoda</taxon>
        <taxon>Insecta</taxon>
        <taxon>Pterygota</taxon>
        <taxon>Neoptera</taxon>
        <taxon>Endopterygota</taxon>
        <taxon>Diptera</taxon>
        <taxon>Brachycera</taxon>
        <taxon>Muscomorpha</taxon>
        <taxon>Oestroidea</taxon>
        <taxon>Calliphoridae</taxon>
        <taxon>Luciliinae</taxon>
        <taxon>Lucilia</taxon>
    </lineage>
</organism>
<dbReference type="PANTHER" id="PTHR35249">
    <property type="entry name" value="DYNEIN REGULATORY COMPLEX SUBUNIT 7"/>
    <property type="match status" value="1"/>
</dbReference>
<dbReference type="Proteomes" id="UP000037069">
    <property type="component" value="Unassembled WGS sequence"/>
</dbReference>
<evidence type="ECO:0000256" key="3">
    <source>
        <dbReference type="ARBA" id="ARBA00010738"/>
    </source>
</evidence>
<reference evidence="9 10" key="1">
    <citation type="journal article" date="2015" name="Nat. Commun.">
        <title>Lucilia cuprina genome unlocks parasitic fly biology to underpin future interventions.</title>
        <authorList>
            <person name="Anstead C.A."/>
            <person name="Korhonen P.K."/>
            <person name="Young N.D."/>
            <person name="Hall R.S."/>
            <person name="Jex A.R."/>
            <person name="Murali S.C."/>
            <person name="Hughes D.S."/>
            <person name="Lee S.F."/>
            <person name="Perry T."/>
            <person name="Stroehlein A.J."/>
            <person name="Ansell B.R."/>
            <person name="Breugelmans B."/>
            <person name="Hofmann A."/>
            <person name="Qu J."/>
            <person name="Dugan S."/>
            <person name="Lee S.L."/>
            <person name="Chao H."/>
            <person name="Dinh H."/>
            <person name="Han Y."/>
            <person name="Doddapaneni H.V."/>
            <person name="Worley K.C."/>
            <person name="Muzny D.M."/>
            <person name="Ioannidis P."/>
            <person name="Waterhouse R.M."/>
            <person name="Zdobnov E.M."/>
            <person name="James P.J."/>
            <person name="Bagnall N.H."/>
            <person name="Kotze A.C."/>
            <person name="Gibbs R.A."/>
            <person name="Richards S."/>
            <person name="Batterham P."/>
            <person name="Gasser R.B."/>
        </authorList>
    </citation>
    <scope>NUCLEOTIDE SEQUENCE [LARGE SCALE GENOMIC DNA]</scope>
    <source>
        <strain evidence="9 10">LS</strain>
        <tissue evidence="9">Full body</tissue>
    </source>
</reference>
<dbReference type="InterPro" id="IPR033551">
    <property type="entry name" value="DRC7/lobo"/>
</dbReference>
<evidence type="ECO:0000313" key="9">
    <source>
        <dbReference type="EMBL" id="KNC28258.1"/>
    </source>
</evidence>
<dbReference type="PANTHER" id="PTHR35249:SF2">
    <property type="entry name" value="DYNEIN REGULATORY COMPLEX SUBUNIT 7"/>
    <property type="match status" value="1"/>
</dbReference>
<keyword evidence="5" id="KW-0175">Coiled coil</keyword>
<dbReference type="InterPro" id="IPR038765">
    <property type="entry name" value="Papain-like_cys_pep_sf"/>
</dbReference>
<proteinExistence type="inferred from homology"/>
<dbReference type="GO" id="GO:0005930">
    <property type="term" value="C:axoneme"/>
    <property type="evidence" value="ECO:0007669"/>
    <property type="project" value="UniProtKB-SubCell"/>
</dbReference>
<evidence type="ECO:0000259" key="8">
    <source>
        <dbReference type="Pfam" id="PF24667"/>
    </source>
</evidence>
<dbReference type="EMBL" id="JRES01000806">
    <property type="protein sequence ID" value="KNC28258.1"/>
    <property type="molecule type" value="Genomic_DNA"/>
</dbReference>
<keyword evidence="7" id="KW-0966">Cell projection</keyword>
<dbReference type="OrthoDB" id="10262874at2759"/>
<comment type="caution">
    <text evidence="9">The sequence shown here is derived from an EMBL/GenBank/DDBJ whole genome shotgun (WGS) entry which is preliminary data.</text>
</comment>
<comment type="subcellular location">
    <subcellularLocation>
        <location evidence="1">Cell projection</location>
        <location evidence="1">Cilium</location>
        <location evidence="1">Flagellum</location>
    </subcellularLocation>
    <subcellularLocation>
        <location evidence="2">Cytoplasm</location>
        <location evidence="2">Cytoskeleton</location>
        <location evidence="2">Cilium axoneme</location>
    </subcellularLocation>
</comment>
<evidence type="ECO:0000256" key="4">
    <source>
        <dbReference type="ARBA" id="ARBA00022846"/>
    </source>
</evidence>
<keyword evidence="6" id="KW-0969">Cilium</keyword>
<name>A0A0L0C783_LUCCU</name>
<dbReference type="AlphaFoldDB" id="A0A0L0C783"/>
<dbReference type="InterPro" id="IPR056291">
    <property type="entry name" value="MORN_DRC7"/>
</dbReference>
<gene>
    <name evidence="9" type="ORF">FF38_10579</name>
</gene>
<keyword evidence="4" id="KW-0282">Flagellum</keyword>
<evidence type="ECO:0000256" key="7">
    <source>
        <dbReference type="ARBA" id="ARBA00023273"/>
    </source>
</evidence>
<dbReference type="STRING" id="7375.A0A0L0C783"/>
<keyword evidence="10" id="KW-1185">Reference proteome</keyword>
<comment type="similarity">
    <text evidence="3">Belongs to the DRC7 family.</text>
</comment>
<dbReference type="OMA" id="KEMRTHA"/>
<evidence type="ECO:0000313" key="10">
    <source>
        <dbReference type="Proteomes" id="UP000037069"/>
    </source>
</evidence>
<dbReference type="SUPFAM" id="SSF54001">
    <property type="entry name" value="Cysteine proteinases"/>
    <property type="match status" value="1"/>
</dbReference>
<evidence type="ECO:0000256" key="2">
    <source>
        <dbReference type="ARBA" id="ARBA00004430"/>
    </source>
</evidence>
<dbReference type="GO" id="GO:0031514">
    <property type="term" value="C:motile cilium"/>
    <property type="evidence" value="ECO:0007669"/>
    <property type="project" value="UniProtKB-SubCell"/>
</dbReference>
<accession>A0A0L0C783</accession>
<sequence length="354" mass="42062">MSPSTLLRRRRGNSFEMATLLCSMLIGAGFPAMVVSGVARADTVENNQRNVKYPHKIIDITIDNDTKDNVKAEQTYRLRQMPDLESHLHENIAQLLSERSEKELRIQEEITRAELEELELKAADKFHYRRSHAWVAIIENAPWSIKPKKKYKNESGDITEEQPRAHFIEPSTGLFCDSNNKNYILIDSVWNNLQYYVNKQQYLRVKDIRWDLRNIEDWEHLLPGEPKEMRTHAVHSDENIISTDHFLAEEKHLDTIRSWVTRMHIGEKDFEERFPQLQKTILYKGAKHERFSPYTQMDGKVMQLTLYTDDDYQKPTMRWEYYENRSDLLVQLKFKYDTFEIEETFEKGRNDSLK</sequence>
<feature type="non-terminal residue" evidence="9">
    <location>
        <position position="354"/>
    </location>
</feature>
<protein>
    <submittedName>
        <fullName evidence="9">Coiled-coil domain-containing protein lobo</fullName>
    </submittedName>
</protein>
<dbReference type="GO" id="GO:0030317">
    <property type="term" value="P:flagellated sperm motility"/>
    <property type="evidence" value="ECO:0007669"/>
    <property type="project" value="TreeGrafter"/>
</dbReference>
<evidence type="ECO:0000256" key="1">
    <source>
        <dbReference type="ARBA" id="ARBA00004230"/>
    </source>
</evidence>